<sequence>MSGGYFSDAGLFLVDTVLGLYILIVLLRFLFQLTGVDFYNAISQFIVKASNPPLRSLRRVVPGFLGIDFACVVLLVVLTIIWIALTGRPIGIEGLGLLNGYTPRPMCLLIGAIAYLLKLTIWIFVYAIFGRAILSWLSTASRHPMLQLLYSFTEPLMAPARRIIPTTSGLDLSP</sequence>
<gene>
    <name evidence="2" type="ORF">METZ01_LOCUS489208</name>
</gene>
<name>A0A383CW99_9ZZZZ</name>
<evidence type="ECO:0008006" key="3">
    <source>
        <dbReference type="Google" id="ProtNLM"/>
    </source>
</evidence>
<feature type="non-terminal residue" evidence="2">
    <location>
        <position position="174"/>
    </location>
</feature>
<evidence type="ECO:0000256" key="1">
    <source>
        <dbReference type="SAM" id="Phobius"/>
    </source>
</evidence>
<keyword evidence="1" id="KW-0472">Membrane</keyword>
<dbReference type="Pfam" id="PF02325">
    <property type="entry name" value="CCB3_YggT"/>
    <property type="match status" value="2"/>
</dbReference>
<feature type="transmembrane region" description="Helical" evidence="1">
    <location>
        <begin position="106"/>
        <end position="129"/>
    </location>
</feature>
<dbReference type="InterPro" id="IPR003425">
    <property type="entry name" value="CCB3/YggT"/>
</dbReference>
<evidence type="ECO:0000313" key="2">
    <source>
        <dbReference type="EMBL" id="SVE36354.1"/>
    </source>
</evidence>
<feature type="transmembrane region" description="Helical" evidence="1">
    <location>
        <begin position="12"/>
        <end position="31"/>
    </location>
</feature>
<dbReference type="AlphaFoldDB" id="A0A383CW99"/>
<reference evidence="2" key="1">
    <citation type="submission" date="2018-05" db="EMBL/GenBank/DDBJ databases">
        <authorList>
            <person name="Lanie J.A."/>
            <person name="Ng W.-L."/>
            <person name="Kazmierczak K.M."/>
            <person name="Andrzejewski T.M."/>
            <person name="Davidsen T.M."/>
            <person name="Wayne K.J."/>
            <person name="Tettelin H."/>
            <person name="Glass J.I."/>
            <person name="Rusch D."/>
            <person name="Podicherti R."/>
            <person name="Tsui H.-C.T."/>
            <person name="Winkler M.E."/>
        </authorList>
    </citation>
    <scope>NUCLEOTIDE SEQUENCE</scope>
</reference>
<keyword evidence="1" id="KW-0812">Transmembrane</keyword>
<keyword evidence="1" id="KW-1133">Transmembrane helix</keyword>
<accession>A0A383CW99</accession>
<dbReference type="GO" id="GO:0016020">
    <property type="term" value="C:membrane"/>
    <property type="evidence" value="ECO:0007669"/>
    <property type="project" value="InterPro"/>
</dbReference>
<dbReference type="EMBL" id="UINC01212158">
    <property type="protein sequence ID" value="SVE36354.1"/>
    <property type="molecule type" value="Genomic_DNA"/>
</dbReference>
<protein>
    <recommendedName>
        <fullName evidence="3">YggT family protein</fullName>
    </recommendedName>
</protein>
<proteinExistence type="predicted"/>
<organism evidence="2">
    <name type="scientific">marine metagenome</name>
    <dbReference type="NCBI Taxonomy" id="408172"/>
    <lineage>
        <taxon>unclassified sequences</taxon>
        <taxon>metagenomes</taxon>
        <taxon>ecological metagenomes</taxon>
    </lineage>
</organism>
<feature type="transmembrane region" description="Helical" evidence="1">
    <location>
        <begin position="60"/>
        <end position="85"/>
    </location>
</feature>